<dbReference type="PANTHER" id="PTHR43356">
    <property type="entry name" value="PHOSPHATE ACETYLTRANSFERASE"/>
    <property type="match status" value="1"/>
</dbReference>
<dbReference type="OrthoDB" id="9774179at2"/>
<dbReference type="Gene3D" id="3.40.718.10">
    <property type="entry name" value="Isopropylmalate Dehydrogenase"/>
    <property type="match status" value="1"/>
</dbReference>
<dbReference type="PIRSF" id="PIRSF000428">
    <property type="entry name" value="P_Ac_trans"/>
    <property type="match status" value="1"/>
</dbReference>
<reference evidence="6" key="1">
    <citation type="submission" date="2016-10" db="EMBL/GenBank/DDBJ databases">
        <authorList>
            <person name="Varghese N."/>
            <person name="Submissions S."/>
        </authorList>
    </citation>
    <scope>NUCLEOTIDE SEQUENCE [LARGE SCALE GENOMIC DNA]</scope>
    <source>
        <strain evidence="6">CGMCC 1.8895</strain>
    </source>
</reference>
<evidence type="ECO:0000313" key="5">
    <source>
        <dbReference type="EMBL" id="SDK53873.1"/>
    </source>
</evidence>
<dbReference type="Proteomes" id="UP000199008">
    <property type="component" value="Unassembled WGS sequence"/>
</dbReference>
<accession>A0A1G9CQ91</accession>
<dbReference type="Pfam" id="PF01515">
    <property type="entry name" value="PTA_PTB"/>
    <property type="match status" value="1"/>
</dbReference>
<keyword evidence="2 5" id="KW-0808">Transferase</keyword>
<feature type="domain" description="Phosphate acetyl/butaryl transferase" evidence="4">
    <location>
        <begin position="78"/>
        <end position="291"/>
    </location>
</feature>
<evidence type="ECO:0000256" key="2">
    <source>
        <dbReference type="ARBA" id="ARBA00022679"/>
    </source>
</evidence>
<gene>
    <name evidence="5" type="ORF">SAMN05216216_104147</name>
</gene>
<sequence length="296" mass="32245">MKFDEIFSQLKTEMIALSVCRAASDDVLRPVLELVDSYGITAHLVDDEKALYGLIESIDEKYLDHPDITIHNIENDQEAASCAVKLAADGTCNILMKGLIPTSVILKEVLNKEHSLIDSELLSHVAVFDLPNYHKSILLTDAAMNISPGIEEKKQIINNAVDFAHSLNIKMPKVAILSAIEKINPKISTTLEAESIINSYNRDDSLIDGPLQYDLAISKTAAATKDIRSEVAGDADILIAPQIEAGNILYKSLVYSARSRVAATILGAKVPIVLTSRADSAEDKYHSICLAMKSIS</sequence>
<dbReference type="InterPro" id="IPR050500">
    <property type="entry name" value="Phos_Acetyltrans/Butyryltrans"/>
</dbReference>
<dbReference type="GO" id="GO:0016746">
    <property type="term" value="F:acyltransferase activity"/>
    <property type="evidence" value="ECO:0007669"/>
    <property type="project" value="UniProtKB-KW"/>
</dbReference>
<dbReference type="GO" id="GO:0006085">
    <property type="term" value="P:acetyl-CoA biosynthetic process"/>
    <property type="evidence" value="ECO:0007669"/>
    <property type="project" value="UniProtKB-UniPathway"/>
</dbReference>
<dbReference type="EMBL" id="FNFY01000004">
    <property type="protein sequence ID" value="SDK53873.1"/>
    <property type="molecule type" value="Genomic_DNA"/>
</dbReference>
<dbReference type="PANTHER" id="PTHR43356:SF2">
    <property type="entry name" value="PHOSPHATE ACETYLTRANSFERASE"/>
    <property type="match status" value="1"/>
</dbReference>
<dbReference type="InterPro" id="IPR002505">
    <property type="entry name" value="PTA_PTB"/>
</dbReference>
<keyword evidence="6" id="KW-1185">Reference proteome</keyword>
<comment type="similarity">
    <text evidence="1">Belongs to the phosphate acetyltransferase and butyryltransferase family.</text>
</comment>
<evidence type="ECO:0000313" key="6">
    <source>
        <dbReference type="Proteomes" id="UP000199008"/>
    </source>
</evidence>
<dbReference type="AlphaFoldDB" id="A0A1G9CQ91"/>
<proteinExistence type="inferred from homology"/>
<evidence type="ECO:0000256" key="3">
    <source>
        <dbReference type="ARBA" id="ARBA00023315"/>
    </source>
</evidence>
<name>A0A1G9CQ91_9BACL</name>
<dbReference type="UniPathway" id="UPA00340">
    <property type="reaction ID" value="UER00459"/>
</dbReference>
<dbReference type="RefSeq" id="WP_092984964.1">
    <property type="nucleotide sequence ID" value="NZ_FNFY01000004.1"/>
</dbReference>
<dbReference type="SUPFAM" id="SSF53659">
    <property type="entry name" value="Isocitrate/Isopropylmalate dehydrogenase-like"/>
    <property type="match status" value="1"/>
</dbReference>
<dbReference type="InterPro" id="IPR012147">
    <property type="entry name" value="P_Ac_Bu_trans"/>
</dbReference>
<keyword evidence="3" id="KW-0012">Acyltransferase</keyword>
<organism evidence="5 6">
    <name type="scientific">Lacicoccus qingdaonensis</name>
    <dbReference type="NCBI Taxonomy" id="576118"/>
    <lineage>
        <taxon>Bacteria</taxon>
        <taxon>Bacillati</taxon>
        <taxon>Bacillota</taxon>
        <taxon>Bacilli</taxon>
        <taxon>Bacillales</taxon>
        <taxon>Salinicoccaceae</taxon>
        <taxon>Lacicoccus</taxon>
    </lineage>
</organism>
<evidence type="ECO:0000256" key="1">
    <source>
        <dbReference type="ARBA" id="ARBA00005656"/>
    </source>
</evidence>
<dbReference type="STRING" id="576118.SAMN05216216_104147"/>
<evidence type="ECO:0000259" key="4">
    <source>
        <dbReference type="Pfam" id="PF01515"/>
    </source>
</evidence>
<protein>
    <submittedName>
        <fullName evidence="5">Phosphate butyryltransferase</fullName>
    </submittedName>
</protein>